<keyword evidence="8 12" id="KW-0560">Oxidoreductase</keyword>
<sequence>MTKLIQVADILAESVVDGKGLRVVVFFQGCPRRCPGCHNEALLPFKGGKQYTPAALADQILKKVTPLHKGITFSGGDPLAQADGLLEVIQILKQKQSTLDYWVYTGYLYEDVSEYDVLHEIDVLVDGPFILAERDLTLPFRGSTNQRILDVPKSLAMNKATILVFS</sequence>
<dbReference type="GO" id="GO:0046872">
    <property type="term" value="F:metal ion binding"/>
    <property type="evidence" value="ECO:0007669"/>
    <property type="project" value="UniProtKB-KW"/>
</dbReference>
<comment type="similarity">
    <text evidence="3 12">Belongs to the organic radical-activating enzymes family.</text>
</comment>
<dbReference type="SFLD" id="SFLDG01066">
    <property type="entry name" value="organic_radical-activating_enz"/>
    <property type="match status" value="1"/>
</dbReference>
<keyword evidence="10" id="KW-0411">Iron-sulfur</keyword>
<evidence type="ECO:0000256" key="6">
    <source>
        <dbReference type="ARBA" id="ARBA00022691"/>
    </source>
</evidence>
<comment type="catalytic activity">
    <reaction evidence="11">
        <text>glycyl-[protein] + reduced [flavodoxin] + S-adenosyl-L-methionine = glycin-2-yl radical-[protein] + semiquinone [flavodoxin] + 5'-deoxyadenosine + L-methionine + H(+)</text>
        <dbReference type="Rhea" id="RHEA:61976"/>
        <dbReference type="Rhea" id="RHEA-COMP:10622"/>
        <dbReference type="Rhea" id="RHEA-COMP:14480"/>
        <dbReference type="Rhea" id="RHEA-COMP:15993"/>
        <dbReference type="Rhea" id="RHEA-COMP:15994"/>
        <dbReference type="ChEBI" id="CHEBI:15378"/>
        <dbReference type="ChEBI" id="CHEBI:17319"/>
        <dbReference type="ChEBI" id="CHEBI:29947"/>
        <dbReference type="ChEBI" id="CHEBI:32722"/>
        <dbReference type="ChEBI" id="CHEBI:57618"/>
        <dbReference type="ChEBI" id="CHEBI:57844"/>
        <dbReference type="ChEBI" id="CHEBI:59789"/>
        <dbReference type="ChEBI" id="CHEBI:140311"/>
    </reaction>
</comment>
<evidence type="ECO:0000256" key="4">
    <source>
        <dbReference type="ARBA" id="ARBA00014281"/>
    </source>
</evidence>
<dbReference type="SFLD" id="SFLDS00029">
    <property type="entry name" value="Radical_SAM"/>
    <property type="match status" value="1"/>
</dbReference>
<dbReference type="InterPro" id="IPR001989">
    <property type="entry name" value="Radical_activat_CS"/>
</dbReference>
<organism evidence="14 15">
    <name type="scientific">Candidatus Avacidaminococcus intestinavium</name>
    <dbReference type="NCBI Taxonomy" id="2840684"/>
    <lineage>
        <taxon>Bacteria</taxon>
        <taxon>Bacillati</taxon>
        <taxon>Bacillota</taxon>
        <taxon>Negativicutes</taxon>
        <taxon>Acidaminococcales</taxon>
        <taxon>Acidaminococcaceae</taxon>
        <taxon>Acidaminococcaceae incertae sedis</taxon>
        <taxon>Candidatus Avacidaminococcus</taxon>
    </lineage>
</organism>
<dbReference type="NCBIfam" id="TIGR02491">
    <property type="entry name" value="NrdG"/>
    <property type="match status" value="1"/>
</dbReference>
<dbReference type="InterPro" id="IPR034457">
    <property type="entry name" value="Organic_radical-activating"/>
</dbReference>
<protein>
    <recommendedName>
        <fullName evidence="4 12">Anaerobic ribonucleoside-triphosphate reductase-activating protein</fullName>
        <ecNumber evidence="12">1.97.1.-</ecNumber>
    </recommendedName>
</protein>
<comment type="function">
    <text evidence="2 12">Activation of anaerobic ribonucleoside-triphosphate reductase under anaerobic conditions by generation of an organic free radical, using S-adenosylmethionine and reduced flavodoxin as cosubstrates to produce 5'-deoxy-adenosine.</text>
</comment>
<dbReference type="InterPro" id="IPR007197">
    <property type="entry name" value="rSAM"/>
</dbReference>
<dbReference type="Gene3D" id="3.20.20.70">
    <property type="entry name" value="Aldolase class I"/>
    <property type="match status" value="1"/>
</dbReference>
<dbReference type="PANTHER" id="PTHR30352:SF2">
    <property type="entry name" value="ANAEROBIC RIBONUCLEOSIDE-TRIPHOSPHATE REDUCTASE-ACTIVATING PROTEIN"/>
    <property type="match status" value="1"/>
</dbReference>
<evidence type="ECO:0000256" key="2">
    <source>
        <dbReference type="ARBA" id="ARBA00003852"/>
    </source>
</evidence>
<evidence type="ECO:0000256" key="3">
    <source>
        <dbReference type="ARBA" id="ARBA00009777"/>
    </source>
</evidence>
<keyword evidence="9" id="KW-0408">Iron</keyword>
<dbReference type="SFLD" id="SFLDF00299">
    <property type="entry name" value="anaerobic_ribonucleoside-triph"/>
    <property type="match status" value="1"/>
</dbReference>
<dbReference type="EC" id="1.97.1.-" evidence="12"/>
<dbReference type="GO" id="GO:0043365">
    <property type="term" value="F:[formate-C-acetyltransferase]-activating enzyme activity"/>
    <property type="evidence" value="ECO:0007669"/>
    <property type="project" value="InterPro"/>
</dbReference>
<evidence type="ECO:0000256" key="7">
    <source>
        <dbReference type="ARBA" id="ARBA00022723"/>
    </source>
</evidence>
<dbReference type="AlphaFoldDB" id="A0A9D1MNW6"/>
<dbReference type="SFLD" id="SFLDG01063">
    <property type="entry name" value="activating_enzymes__group_1"/>
    <property type="match status" value="1"/>
</dbReference>
<dbReference type="PANTHER" id="PTHR30352">
    <property type="entry name" value="PYRUVATE FORMATE-LYASE-ACTIVATING ENZYME"/>
    <property type="match status" value="1"/>
</dbReference>
<dbReference type="Pfam" id="PF13353">
    <property type="entry name" value="Fer4_12"/>
    <property type="match status" value="1"/>
</dbReference>
<keyword evidence="7" id="KW-0479">Metal-binding</keyword>
<keyword evidence="5" id="KW-0004">4Fe-4S</keyword>
<dbReference type="PROSITE" id="PS01087">
    <property type="entry name" value="RADICAL_ACTIVATING"/>
    <property type="match status" value="1"/>
</dbReference>
<dbReference type="PIRSF" id="PIRSF000368">
    <property type="entry name" value="NrdG"/>
    <property type="match status" value="1"/>
</dbReference>
<dbReference type="InterPro" id="IPR012837">
    <property type="entry name" value="NrdG"/>
</dbReference>
<dbReference type="PROSITE" id="PS51918">
    <property type="entry name" value="RADICAL_SAM"/>
    <property type="match status" value="1"/>
</dbReference>
<evidence type="ECO:0000256" key="8">
    <source>
        <dbReference type="ARBA" id="ARBA00023002"/>
    </source>
</evidence>
<evidence type="ECO:0000313" key="15">
    <source>
        <dbReference type="Proteomes" id="UP000824099"/>
    </source>
</evidence>
<feature type="domain" description="Radical SAM core" evidence="13">
    <location>
        <begin position="16"/>
        <end position="166"/>
    </location>
</feature>
<keyword evidence="6" id="KW-0949">S-adenosyl-L-methionine</keyword>
<evidence type="ECO:0000256" key="12">
    <source>
        <dbReference type="PIRNR" id="PIRNR000368"/>
    </source>
</evidence>
<evidence type="ECO:0000256" key="5">
    <source>
        <dbReference type="ARBA" id="ARBA00022485"/>
    </source>
</evidence>
<dbReference type="InterPro" id="IPR058240">
    <property type="entry name" value="rSAM_sf"/>
</dbReference>
<reference evidence="14" key="2">
    <citation type="journal article" date="2021" name="PeerJ">
        <title>Extensive microbial diversity within the chicken gut microbiome revealed by metagenomics and culture.</title>
        <authorList>
            <person name="Gilroy R."/>
            <person name="Ravi A."/>
            <person name="Getino M."/>
            <person name="Pursley I."/>
            <person name="Horton D.L."/>
            <person name="Alikhan N.F."/>
            <person name="Baker D."/>
            <person name="Gharbi K."/>
            <person name="Hall N."/>
            <person name="Watson M."/>
            <person name="Adriaenssens E.M."/>
            <person name="Foster-Nyarko E."/>
            <person name="Jarju S."/>
            <person name="Secka A."/>
            <person name="Antonio M."/>
            <person name="Oren A."/>
            <person name="Chaudhuri R.R."/>
            <person name="La Ragione R."/>
            <person name="Hildebrand F."/>
            <person name="Pallen M.J."/>
        </authorList>
    </citation>
    <scope>NUCLEOTIDE SEQUENCE</scope>
    <source>
        <strain evidence="14">CHK160-1198</strain>
    </source>
</reference>
<proteinExistence type="inferred from homology"/>
<evidence type="ECO:0000313" key="14">
    <source>
        <dbReference type="EMBL" id="HIU63537.1"/>
    </source>
</evidence>
<dbReference type="GO" id="GO:0051539">
    <property type="term" value="F:4 iron, 4 sulfur cluster binding"/>
    <property type="evidence" value="ECO:0007669"/>
    <property type="project" value="UniProtKB-KW"/>
</dbReference>
<gene>
    <name evidence="14" type="primary">nrdG</name>
    <name evidence="14" type="ORF">IAB06_00645</name>
</gene>
<dbReference type="Proteomes" id="UP000824099">
    <property type="component" value="Unassembled WGS sequence"/>
</dbReference>
<evidence type="ECO:0000256" key="1">
    <source>
        <dbReference type="ARBA" id="ARBA00001966"/>
    </source>
</evidence>
<dbReference type="CDD" id="cd01335">
    <property type="entry name" value="Radical_SAM"/>
    <property type="match status" value="1"/>
</dbReference>
<accession>A0A9D1MNW6</accession>
<dbReference type="GO" id="GO:0004748">
    <property type="term" value="F:ribonucleoside-diphosphate reductase activity, thioredoxin disulfide as acceptor"/>
    <property type="evidence" value="ECO:0007669"/>
    <property type="project" value="TreeGrafter"/>
</dbReference>
<evidence type="ECO:0000256" key="9">
    <source>
        <dbReference type="ARBA" id="ARBA00023004"/>
    </source>
</evidence>
<evidence type="ECO:0000256" key="11">
    <source>
        <dbReference type="ARBA" id="ARBA00047365"/>
    </source>
</evidence>
<comment type="caution">
    <text evidence="14">The sequence shown here is derived from an EMBL/GenBank/DDBJ whole genome shotgun (WGS) entry which is preliminary data.</text>
</comment>
<evidence type="ECO:0000256" key="10">
    <source>
        <dbReference type="ARBA" id="ARBA00023014"/>
    </source>
</evidence>
<comment type="cofactor">
    <cofactor evidence="1">
        <name>[4Fe-4S] cluster</name>
        <dbReference type="ChEBI" id="CHEBI:49883"/>
    </cofactor>
</comment>
<dbReference type="EMBL" id="DVNI01000008">
    <property type="protein sequence ID" value="HIU63537.1"/>
    <property type="molecule type" value="Genomic_DNA"/>
</dbReference>
<evidence type="ECO:0000259" key="13">
    <source>
        <dbReference type="PROSITE" id="PS51918"/>
    </source>
</evidence>
<name>A0A9D1MNW6_9FIRM</name>
<dbReference type="InterPro" id="IPR013785">
    <property type="entry name" value="Aldolase_TIM"/>
</dbReference>
<dbReference type="SUPFAM" id="SSF102114">
    <property type="entry name" value="Radical SAM enzymes"/>
    <property type="match status" value="1"/>
</dbReference>
<reference evidence="14" key="1">
    <citation type="submission" date="2020-10" db="EMBL/GenBank/DDBJ databases">
        <authorList>
            <person name="Gilroy R."/>
        </authorList>
    </citation>
    <scope>NUCLEOTIDE SEQUENCE</scope>
    <source>
        <strain evidence="14">CHK160-1198</strain>
    </source>
</reference>